<keyword evidence="2" id="KW-1185">Reference proteome</keyword>
<sequence length="253" mass="29937">MTELYKKSWLEENLLDLPKWQRDAFLKFANMINDDANTYPCVPGRQGFQLDHLRFGFSCDPRKSESYYTLAALLKQYSECSRDTGKYASLVVIFETPEDLTENASVEMYENLFWTLLNETAKLDEAEWPENIPDNPSHHSWEFCFNGEPFFAFCATPAHVIRKSRHFPYFILAFQPRWVFEKVNDSTPFGKKIKKAIRKRLVNYDGIPAHPSLKWYGQKDNHEWEQYFLRDDDTSLSKCPFSRMKHALNKLRF</sequence>
<gene>
    <name evidence="1" type="ORF">DS031_12790</name>
</gene>
<dbReference type="InterPro" id="IPR014988">
    <property type="entry name" value="Uncharacterised_YqcI/YcgG"/>
</dbReference>
<evidence type="ECO:0000313" key="1">
    <source>
        <dbReference type="EMBL" id="RBW69249.1"/>
    </source>
</evidence>
<dbReference type="Proteomes" id="UP000253314">
    <property type="component" value="Unassembled WGS sequence"/>
</dbReference>
<proteinExistence type="predicted"/>
<comment type="caution">
    <text evidence="1">The sequence shown here is derived from an EMBL/GenBank/DDBJ whole genome shotgun (WGS) entry which is preliminary data.</text>
</comment>
<reference evidence="1 2" key="1">
    <citation type="submission" date="2018-07" db="EMBL/GenBank/DDBJ databases">
        <title>Lottiidibacillus patelloidae gen. nov., sp. nov., isolated from the intestinal tract of a marine limpet and the reclassification of B. taeanensis BH030017T, B. algicola KMM 3737T and B. hwajinpoensis SW-72T as genus Lottiidibacillus.</title>
        <authorList>
            <person name="Liu R."/>
            <person name="Huang Z."/>
        </authorList>
    </citation>
    <scope>NUCLEOTIDE SEQUENCE [LARGE SCALE GENOMIC DNA]</scope>
    <source>
        <strain evidence="1 2">BH030017</strain>
    </source>
</reference>
<evidence type="ECO:0000313" key="2">
    <source>
        <dbReference type="Proteomes" id="UP000253314"/>
    </source>
</evidence>
<dbReference type="Pfam" id="PF08892">
    <property type="entry name" value="YqcI_YcgG"/>
    <property type="match status" value="1"/>
</dbReference>
<dbReference type="PANTHER" id="PTHR40045">
    <property type="entry name" value="YCGG FAMILY PROTEIN"/>
    <property type="match status" value="1"/>
</dbReference>
<dbReference type="OrthoDB" id="112290at2"/>
<name>A0A366XWV8_9BACI</name>
<dbReference type="AlphaFoldDB" id="A0A366XWV8"/>
<dbReference type="EMBL" id="QOCW01000012">
    <property type="protein sequence ID" value="RBW69249.1"/>
    <property type="molecule type" value="Genomic_DNA"/>
</dbReference>
<dbReference type="RefSeq" id="WP_113806456.1">
    <property type="nucleotide sequence ID" value="NZ_QOCW01000012.1"/>
</dbReference>
<organism evidence="1 2">
    <name type="scientific">Bacillus taeanensis</name>
    <dbReference type="NCBI Taxonomy" id="273032"/>
    <lineage>
        <taxon>Bacteria</taxon>
        <taxon>Bacillati</taxon>
        <taxon>Bacillota</taxon>
        <taxon>Bacilli</taxon>
        <taxon>Bacillales</taxon>
        <taxon>Bacillaceae</taxon>
        <taxon>Bacillus</taxon>
    </lineage>
</organism>
<dbReference type="PANTHER" id="PTHR40045:SF1">
    <property type="entry name" value="YQCI_YCGG FAMILY PROTEIN"/>
    <property type="match status" value="1"/>
</dbReference>
<accession>A0A366XWV8</accession>
<evidence type="ECO:0008006" key="3">
    <source>
        <dbReference type="Google" id="ProtNLM"/>
    </source>
</evidence>
<protein>
    <recommendedName>
        <fullName evidence="3">YqcI/YcgG family protein</fullName>
    </recommendedName>
</protein>